<reference evidence="2" key="2">
    <citation type="submission" date="2022-01" db="EMBL/GenBank/DDBJ databases">
        <authorList>
            <person name="Yamashiro T."/>
            <person name="Shiraishi A."/>
            <person name="Satake H."/>
            <person name="Nakayama K."/>
        </authorList>
    </citation>
    <scope>NUCLEOTIDE SEQUENCE</scope>
</reference>
<proteinExistence type="predicted"/>
<accession>A0ABQ5DR60</accession>
<evidence type="ECO:0000313" key="2">
    <source>
        <dbReference type="EMBL" id="GJT40783.1"/>
    </source>
</evidence>
<gene>
    <name evidence="2" type="ORF">Tco_0940648</name>
</gene>
<comment type="caution">
    <text evidence="2">The sequence shown here is derived from an EMBL/GenBank/DDBJ whole genome shotgun (WGS) entry which is preliminary data.</text>
</comment>
<evidence type="ECO:0000313" key="3">
    <source>
        <dbReference type="Proteomes" id="UP001151760"/>
    </source>
</evidence>
<feature type="region of interest" description="Disordered" evidence="1">
    <location>
        <begin position="203"/>
        <end position="222"/>
    </location>
</feature>
<reference evidence="2" key="1">
    <citation type="journal article" date="2022" name="Int. J. Mol. Sci.">
        <title>Draft Genome of Tanacetum Coccineum: Genomic Comparison of Closely Related Tanacetum-Family Plants.</title>
        <authorList>
            <person name="Yamashiro T."/>
            <person name="Shiraishi A."/>
            <person name="Nakayama K."/>
            <person name="Satake H."/>
        </authorList>
    </citation>
    <scope>NUCLEOTIDE SEQUENCE</scope>
</reference>
<protein>
    <submittedName>
        <fullName evidence="2">Uncharacterized protein</fullName>
    </submittedName>
</protein>
<name>A0ABQ5DR60_9ASTR</name>
<organism evidence="2 3">
    <name type="scientific">Tanacetum coccineum</name>
    <dbReference type="NCBI Taxonomy" id="301880"/>
    <lineage>
        <taxon>Eukaryota</taxon>
        <taxon>Viridiplantae</taxon>
        <taxon>Streptophyta</taxon>
        <taxon>Embryophyta</taxon>
        <taxon>Tracheophyta</taxon>
        <taxon>Spermatophyta</taxon>
        <taxon>Magnoliopsida</taxon>
        <taxon>eudicotyledons</taxon>
        <taxon>Gunneridae</taxon>
        <taxon>Pentapetalae</taxon>
        <taxon>asterids</taxon>
        <taxon>campanulids</taxon>
        <taxon>Asterales</taxon>
        <taxon>Asteraceae</taxon>
        <taxon>Asteroideae</taxon>
        <taxon>Anthemideae</taxon>
        <taxon>Anthemidinae</taxon>
        <taxon>Tanacetum</taxon>
    </lineage>
</organism>
<dbReference type="EMBL" id="BQNB010015503">
    <property type="protein sequence ID" value="GJT40783.1"/>
    <property type="molecule type" value="Genomic_DNA"/>
</dbReference>
<dbReference type="Proteomes" id="UP001151760">
    <property type="component" value="Unassembled WGS sequence"/>
</dbReference>
<feature type="compositionally biased region" description="Polar residues" evidence="1">
    <location>
        <begin position="205"/>
        <end position="214"/>
    </location>
</feature>
<sequence length="222" mass="25973">MEKIVEDLDILLSRMDIFVSEIKDTASDMAELMNIVGVVPKYILQVAYPRTNDLHGSNPDEIRYWYKFRAINSIYLTPLDFLEISKMPVWLLSSIKDCYKNNPIINYKDQLMLKFLSVGPDFHDEYRYLAYHFIQLVIVDDKDNNTETFRKAFQGFSKEGIRIKRAIRLRIILTAMETTLKRDFRTYGGEGHFSPIMIAHAMKSSPRSNNASTTKNEKDRKR</sequence>
<keyword evidence="3" id="KW-1185">Reference proteome</keyword>
<evidence type="ECO:0000256" key="1">
    <source>
        <dbReference type="SAM" id="MobiDB-lite"/>
    </source>
</evidence>